<feature type="compositionally biased region" description="Basic and acidic residues" evidence="1">
    <location>
        <begin position="184"/>
        <end position="194"/>
    </location>
</feature>
<keyword evidence="3" id="KW-1185">Reference proteome</keyword>
<comment type="caution">
    <text evidence="2">The sequence shown here is derived from an EMBL/GenBank/DDBJ whole genome shotgun (WGS) entry which is preliminary data.</text>
</comment>
<proteinExistence type="predicted"/>
<feature type="compositionally biased region" description="Low complexity" evidence="1">
    <location>
        <begin position="139"/>
        <end position="148"/>
    </location>
</feature>
<organism evidence="2 3">
    <name type="scientific">Prorocentrum cordatum</name>
    <dbReference type="NCBI Taxonomy" id="2364126"/>
    <lineage>
        <taxon>Eukaryota</taxon>
        <taxon>Sar</taxon>
        <taxon>Alveolata</taxon>
        <taxon>Dinophyceae</taxon>
        <taxon>Prorocentrales</taxon>
        <taxon>Prorocentraceae</taxon>
        <taxon>Prorocentrum</taxon>
    </lineage>
</organism>
<evidence type="ECO:0000256" key="1">
    <source>
        <dbReference type="SAM" id="MobiDB-lite"/>
    </source>
</evidence>
<evidence type="ECO:0000313" key="2">
    <source>
        <dbReference type="EMBL" id="CAK0841945.1"/>
    </source>
</evidence>
<sequence>MEMAQGVPVGGSAGSAMVKNCTPGGLQKLMHDATTAGRRGVAGFDDEGGGVDSDELGDSAGSDDEPEESEEEGEEEAEAEEESEEETGGDGSEPQDDSEEARAPARVQRARGDGAHRGDQRAGVRNRASHKAQAPPALPALLKTPPTKSAVSSRSEGSLGKRGRGSAASAAPSERRRIRGKTATIDDGRAREGDDATFVQQLKEFDERDPRLQLSGADVKDACKPAVFIGYKRLLAAVLEGHLEKFTLGANDEGRHRGHDVPLRLAGRRLGGAAPRYT</sequence>
<dbReference type="Proteomes" id="UP001189429">
    <property type="component" value="Unassembled WGS sequence"/>
</dbReference>
<reference evidence="2" key="1">
    <citation type="submission" date="2023-10" db="EMBL/GenBank/DDBJ databases">
        <authorList>
            <person name="Chen Y."/>
            <person name="Shah S."/>
            <person name="Dougan E. K."/>
            <person name="Thang M."/>
            <person name="Chan C."/>
        </authorList>
    </citation>
    <scope>NUCLEOTIDE SEQUENCE [LARGE SCALE GENOMIC DNA]</scope>
</reference>
<protein>
    <recommendedName>
        <fullName evidence="4">Condensin complex subunit 2</fullName>
    </recommendedName>
</protein>
<feature type="compositionally biased region" description="Acidic residues" evidence="1">
    <location>
        <begin position="44"/>
        <end position="99"/>
    </location>
</feature>
<gene>
    <name evidence="2" type="ORF">PCOR1329_LOCUS37005</name>
</gene>
<evidence type="ECO:0000313" key="3">
    <source>
        <dbReference type="Proteomes" id="UP001189429"/>
    </source>
</evidence>
<evidence type="ECO:0008006" key="4">
    <source>
        <dbReference type="Google" id="ProtNLM"/>
    </source>
</evidence>
<name>A0ABN9TAI4_9DINO</name>
<dbReference type="EMBL" id="CAUYUJ010014493">
    <property type="protein sequence ID" value="CAK0841945.1"/>
    <property type="molecule type" value="Genomic_DNA"/>
</dbReference>
<feature type="region of interest" description="Disordered" evidence="1">
    <location>
        <begin position="1"/>
        <end position="195"/>
    </location>
</feature>
<accession>A0ABN9TAI4</accession>
<feature type="compositionally biased region" description="Basic and acidic residues" evidence="1">
    <location>
        <begin position="110"/>
        <end position="122"/>
    </location>
</feature>